<dbReference type="Pfam" id="PF04932">
    <property type="entry name" value="Wzy_C"/>
    <property type="match status" value="1"/>
</dbReference>
<dbReference type="InterPro" id="IPR051533">
    <property type="entry name" value="WaaL-like"/>
</dbReference>
<reference evidence="7 9" key="1">
    <citation type="submission" date="2019-07" db="EMBL/GenBank/DDBJ databases">
        <title>Whole genome shotgun sequence of Clostridium butyricum NBRC 3858.</title>
        <authorList>
            <person name="Hosoyama A."/>
            <person name="Uohara A."/>
            <person name="Ohji S."/>
            <person name="Ichikawa N."/>
        </authorList>
    </citation>
    <scope>NUCLEOTIDE SEQUENCE [LARGE SCALE GENOMIC DNA]</scope>
    <source>
        <strain evidence="7 9">NBRC 3858</strain>
    </source>
</reference>
<dbReference type="InterPro" id="IPR007016">
    <property type="entry name" value="O-antigen_ligase-rel_domated"/>
</dbReference>
<feature type="transmembrane region" description="Helical" evidence="5">
    <location>
        <begin position="323"/>
        <end position="346"/>
    </location>
</feature>
<feature type="transmembrane region" description="Helical" evidence="5">
    <location>
        <begin position="198"/>
        <end position="214"/>
    </location>
</feature>
<evidence type="ECO:0000313" key="8">
    <source>
        <dbReference type="EMBL" id="NAS17555.1"/>
    </source>
</evidence>
<evidence type="ECO:0000313" key="9">
    <source>
        <dbReference type="Proteomes" id="UP000321089"/>
    </source>
</evidence>
<dbReference type="Proteomes" id="UP000321089">
    <property type="component" value="Unassembled WGS sequence"/>
</dbReference>
<keyword evidence="2 5" id="KW-0812">Transmembrane</keyword>
<feature type="transmembrane region" description="Helical" evidence="5">
    <location>
        <begin position="242"/>
        <end position="258"/>
    </location>
</feature>
<dbReference type="EMBL" id="BKBC01000002">
    <property type="protein sequence ID" value="GEQ19756.1"/>
    <property type="molecule type" value="Genomic_DNA"/>
</dbReference>
<accession>A0A512THW6</accession>
<dbReference type="GO" id="GO:0016020">
    <property type="term" value="C:membrane"/>
    <property type="evidence" value="ECO:0007669"/>
    <property type="project" value="UniProtKB-SubCell"/>
</dbReference>
<gene>
    <name evidence="7" type="ORF">CBU02nite_02620</name>
    <name evidence="8" type="ORF">GND98_006640</name>
</gene>
<dbReference type="Proteomes" id="UP000474042">
    <property type="component" value="Unassembled WGS sequence"/>
</dbReference>
<feature type="transmembrane region" description="Helical" evidence="5">
    <location>
        <begin position="382"/>
        <end position="402"/>
    </location>
</feature>
<feature type="transmembrane region" description="Helical" evidence="5">
    <location>
        <begin position="42"/>
        <end position="60"/>
    </location>
</feature>
<evidence type="ECO:0000259" key="6">
    <source>
        <dbReference type="Pfam" id="PF04932"/>
    </source>
</evidence>
<feature type="transmembrane region" description="Helical" evidence="5">
    <location>
        <begin position="358"/>
        <end position="376"/>
    </location>
</feature>
<evidence type="ECO:0000313" key="7">
    <source>
        <dbReference type="EMBL" id="GEQ19756.1"/>
    </source>
</evidence>
<evidence type="ECO:0000256" key="1">
    <source>
        <dbReference type="ARBA" id="ARBA00004141"/>
    </source>
</evidence>
<reference evidence="8 10" key="2">
    <citation type="submission" date="2020-01" db="EMBL/GenBank/DDBJ databases">
        <title>Genome sequence of a 1,3-propanediol producer, Clostridium butyricum S3.</title>
        <authorList>
            <person name="Zhou J."/>
        </authorList>
    </citation>
    <scope>NUCLEOTIDE SEQUENCE [LARGE SCALE GENOMIC DNA]</scope>
    <source>
        <strain evidence="8 10">S3</strain>
    </source>
</reference>
<feature type="transmembrane region" description="Helical" evidence="5">
    <location>
        <begin position="16"/>
        <end position="36"/>
    </location>
</feature>
<proteinExistence type="predicted"/>
<evidence type="ECO:0000256" key="2">
    <source>
        <dbReference type="ARBA" id="ARBA00022692"/>
    </source>
</evidence>
<feature type="domain" description="O-antigen ligase-related" evidence="6">
    <location>
        <begin position="206"/>
        <end position="334"/>
    </location>
</feature>
<feature type="transmembrane region" description="Helical" evidence="5">
    <location>
        <begin position="220"/>
        <end position="235"/>
    </location>
</feature>
<evidence type="ECO:0000256" key="4">
    <source>
        <dbReference type="ARBA" id="ARBA00023136"/>
    </source>
</evidence>
<comment type="subcellular location">
    <subcellularLocation>
        <location evidence="1">Membrane</location>
        <topology evidence="1">Multi-pass membrane protein</topology>
    </subcellularLocation>
</comment>
<keyword evidence="4 5" id="KW-0472">Membrane</keyword>
<feature type="transmembrane region" description="Helical" evidence="5">
    <location>
        <begin position="126"/>
        <end position="148"/>
    </location>
</feature>
<feature type="transmembrane region" description="Helical" evidence="5">
    <location>
        <begin position="67"/>
        <end position="89"/>
    </location>
</feature>
<dbReference type="PANTHER" id="PTHR37422">
    <property type="entry name" value="TEICHURONIC ACID BIOSYNTHESIS PROTEIN TUAE"/>
    <property type="match status" value="1"/>
</dbReference>
<sequence length="408" mass="46663">MKDKLEQIYKFLDNKFYFRLFYLFVSLTLVTILKVIPGINLLSKIALVWGILLIVFMVFNDYKKRKIFAFDIPIGIFVVITLLFNIFIYRSSENLKIWIVNLILFMAVFTVDVFRNKKNMVEEMKIITYCYVIFMFISSSVSLLMKFFDKSISIKEYVFQGSRAGIFENPNAISIAASIAIVMSIYLHHIVKNYKIKLLLVLNIIIQALAMISFKGRSSALIVIAVVYCFIFVYGSNKYLRAFLLALPIVACIGAVNMEGSHIRDFTSGRTSLWESASIVIQENPITGVGYDNMIEAVTNARETDDLPGLSTGRLHNIYIETATVNGIVSLVMILSFIVILFVFIINRLDHLRKKEKFEMTTLTSMILGIIAVNLFESTLIYIISFISMIFWIYSGYLVSIIGNRNIE</sequence>
<name>A0A512THW6_CLOBU</name>
<dbReference type="PANTHER" id="PTHR37422:SF17">
    <property type="entry name" value="O-ANTIGEN LIGASE"/>
    <property type="match status" value="1"/>
</dbReference>
<evidence type="ECO:0000313" key="10">
    <source>
        <dbReference type="Proteomes" id="UP000474042"/>
    </source>
</evidence>
<protein>
    <submittedName>
        <fullName evidence="8">Polymerase</fullName>
    </submittedName>
</protein>
<feature type="transmembrane region" description="Helical" evidence="5">
    <location>
        <begin position="95"/>
        <end position="114"/>
    </location>
</feature>
<comment type="caution">
    <text evidence="7">The sequence shown here is derived from an EMBL/GenBank/DDBJ whole genome shotgun (WGS) entry which is preliminary data.</text>
</comment>
<dbReference type="EMBL" id="WOFV02000014">
    <property type="protein sequence ID" value="NAS17555.1"/>
    <property type="molecule type" value="Genomic_DNA"/>
</dbReference>
<evidence type="ECO:0000256" key="5">
    <source>
        <dbReference type="SAM" id="Phobius"/>
    </source>
</evidence>
<evidence type="ECO:0000256" key="3">
    <source>
        <dbReference type="ARBA" id="ARBA00022989"/>
    </source>
</evidence>
<dbReference type="RefSeq" id="WP_024039094.1">
    <property type="nucleotide sequence ID" value="NZ_BKBC01000002.1"/>
</dbReference>
<feature type="transmembrane region" description="Helical" evidence="5">
    <location>
        <begin position="172"/>
        <end position="191"/>
    </location>
</feature>
<dbReference type="AlphaFoldDB" id="A0A512THW6"/>
<keyword evidence="3 5" id="KW-1133">Transmembrane helix</keyword>
<organism evidence="7 9">
    <name type="scientific">Clostridium butyricum</name>
    <dbReference type="NCBI Taxonomy" id="1492"/>
    <lineage>
        <taxon>Bacteria</taxon>
        <taxon>Bacillati</taxon>
        <taxon>Bacillota</taxon>
        <taxon>Clostridia</taxon>
        <taxon>Eubacteriales</taxon>
        <taxon>Clostridiaceae</taxon>
        <taxon>Clostridium</taxon>
    </lineage>
</organism>